<dbReference type="InterPro" id="IPR010273">
    <property type="entry name" value="DUF881"/>
</dbReference>
<comment type="similarity">
    <text evidence="1">Belongs to the UPF0749 family.</text>
</comment>
<dbReference type="RefSeq" id="WP_343062815.1">
    <property type="nucleotide sequence ID" value="NZ_JACCAE010000001.1"/>
</dbReference>
<evidence type="ECO:0000313" key="4">
    <source>
        <dbReference type="EMBL" id="NYF98215.1"/>
    </source>
</evidence>
<evidence type="ECO:0000313" key="5">
    <source>
        <dbReference type="Proteomes" id="UP000554054"/>
    </source>
</evidence>
<keyword evidence="5" id="KW-1185">Reference proteome</keyword>
<dbReference type="AlphaFoldDB" id="A0A852VWR4"/>
<organism evidence="4 5">
    <name type="scientific">Janibacter cremeus</name>
    <dbReference type="NCBI Taxonomy" id="1285192"/>
    <lineage>
        <taxon>Bacteria</taxon>
        <taxon>Bacillati</taxon>
        <taxon>Actinomycetota</taxon>
        <taxon>Actinomycetes</taxon>
        <taxon>Micrococcales</taxon>
        <taxon>Intrasporangiaceae</taxon>
        <taxon>Janibacter</taxon>
    </lineage>
</organism>
<comment type="caution">
    <text evidence="4">The sequence shown here is derived from an EMBL/GenBank/DDBJ whole genome shotgun (WGS) entry which is preliminary data.</text>
</comment>
<feature type="coiled-coil region" evidence="2">
    <location>
        <begin position="81"/>
        <end position="108"/>
    </location>
</feature>
<feature type="region of interest" description="Disordered" evidence="3">
    <location>
        <begin position="1"/>
        <end position="29"/>
    </location>
</feature>
<evidence type="ECO:0000256" key="3">
    <source>
        <dbReference type="SAM" id="MobiDB-lite"/>
    </source>
</evidence>
<dbReference type="EMBL" id="JACCAE010000001">
    <property type="protein sequence ID" value="NYF98215.1"/>
    <property type="molecule type" value="Genomic_DNA"/>
</dbReference>
<evidence type="ECO:0000256" key="1">
    <source>
        <dbReference type="ARBA" id="ARBA00009108"/>
    </source>
</evidence>
<accession>A0A852VWR4</accession>
<dbReference type="PANTHER" id="PTHR37313">
    <property type="entry name" value="UPF0749 PROTEIN RV1825"/>
    <property type="match status" value="1"/>
</dbReference>
<dbReference type="GO" id="GO:0005886">
    <property type="term" value="C:plasma membrane"/>
    <property type="evidence" value="ECO:0007669"/>
    <property type="project" value="TreeGrafter"/>
</dbReference>
<feature type="compositionally biased region" description="Basic and acidic residues" evidence="3">
    <location>
        <begin position="8"/>
        <end position="17"/>
    </location>
</feature>
<dbReference type="PANTHER" id="PTHR37313:SF4">
    <property type="entry name" value="CONSERVED MEMBRANE PROTEIN-RELATED"/>
    <property type="match status" value="1"/>
</dbReference>
<sequence>MGEDETPADEKVIRSRESAPGADPPRPRAGRIRAWLTHRPTRWSALVPVIAVGAGLLFATSGATARGTDLRAESADLPGIIREGTRENERASKRVEGLRADIDRLTREAAPGSKRLRELDKEATAVADDAGLTPATGEAVTVSLDDAHLDADQIPKGFTVNDVIVHQQDVQGVVNALWRGGAEAMQIMDQRVISTSAVRCVGNTLILQGRVYSPPFTITAIGDPDELQEALARDPAVEIYRQYVDAVGLGYEVSVDEEQELPAFSGRSRLEYARAVSDDG</sequence>
<proteinExistence type="inferred from homology"/>
<reference evidence="4 5" key="1">
    <citation type="submission" date="2020-07" db="EMBL/GenBank/DDBJ databases">
        <title>Sequencing the genomes of 1000 actinobacteria strains.</title>
        <authorList>
            <person name="Klenk H.-P."/>
        </authorList>
    </citation>
    <scope>NUCLEOTIDE SEQUENCE [LARGE SCALE GENOMIC DNA]</scope>
    <source>
        <strain evidence="4 5">DSM 26154</strain>
    </source>
</reference>
<dbReference type="Gene3D" id="3.30.70.1880">
    <property type="entry name" value="Protein of unknown function DUF881"/>
    <property type="match status" value="1"/>
</dbReference>
<dbReference type="Pfam" id="PF05949">
    <property type="entry name" value="DUF881"/>
    <property type="match status" value="1"/>
</dbReference>
<name>A0A852VWR4_9MICO</name>
<protein>
    <submittedName>
        <fullName evidence="4">Uncharacterized protein YlxW (UPF0749 family)</fullName>
    </submittedName>
</protein>
<dbReference type="Proteomes" id="UP000554054">
    <property type="component" value="Unassembled WGS sequence"/>
</dbReference>
<keyword evidence="2" id="KW-0175">Coiled coil</keyword>
<gene>
    <name evidence="4" type="ORF">BJY20_001607</name>
</gene>
<evidence type="ECO:0000256" key="2">
    <source>
        <dbReference type="SAM" id="Coils"/>
    </source>
</evidence>